<keyword evidence="3" id="KW-0862">Zinc</keyword>
<evidence type="ECO:0000259" key="7">
    <source>
        <dbReference type="PROSITE" id="PS50016"/>
    </source>
</evidence>
<dbReference type="InterPro" id="IPR057251">
    <property type="entry name" value="FP_C"/>
</dbReference>
<evidence type="ECO:0000256" key="2">
    <source>
        <dbReference type="ARBA" id="ARBA00022771"/>
    </source>
</evidence>
<evidence type="ECO:0000256" key="5">
    <source>
        <dbReference type="SAM" id="Coils"/>
    </source>
</evidence>
<dbReference type="Pfam" id="PF25298">
    <property type="entry name" value="Baculo_FP_2nd"/>
    <property type="match status" value="1"/>
</dbReference>
<evidence type="ECO:0000313" key="9">
    <source>
        <dbReference type="Proteomes" id="UP001153714"/>
    </source>
</evidence>
<dbReference type="EMBL" id="OU893352">
    <property type="protein sequence ID" value="CAG9790293.1"/>
    <property type="molecule type" value="Genomic_DNA"/>
</dbReference>
<dbReference type="PROSITE" id="PS50016">
    <property type="entry name" value="ZF_PHD_2"/>
    <property type="match status" value="1"/>
</dbReference>
<feature type="coiled-coil region" evidence="5">
    <location>
        <begin position="144"/>
        <end position="171"/>
    </location>
</feature>
<keyword evidence="2 4" id="KW-0863">Zinc-finger</keyword>
<organism evidence="8 9">
    <name type="scientific">Diatraea saccharalis</name>
    <name type="common">sugarcane borer</name>
    <dbReference type="NCBI Taxonomy" id="40085"/>
    <lineage>
        <taxon>Eukaryota</taxon>
        <taxon>Metazoa</taxon>
        <taxon>Ecdysozoa</taxon>
        <taxon>Arthropoda</taxon>
        <taxon>Hexapoda</taxon>
        <taxon>Insecta</taxon>
        <taxon>Pterygota</taxon>
        <taxon>Neoptera</taxon>
        <taxon>Endopterygota</taxon>
        <taxon>Lepidoptera</taxon>
        <taxon>Glossata</taxon>
        <taxon>Ditrysia</taxon>
        <taxon>Pyraloidea</taxon>
        <taxon>Crambidae</taxon>
        <taxon>Crambinae</taxon>
        <taxon>Diatraea</taxon>
    </lineage>
</organism>
<reference evidence="8" key="1">
    <citation type="submission" date="2021-12" db="EMBL/GenBank/DDBJ databases">
        <authorList>
            <person name="King R."/>
        </authorList>
    </citation>
    <scope>NUCLEOTIDE SEQUENCE</scope>
</reference>
<dbReference type="CDD" id="cd15489">
    <property type="entry name" value="PHD_SF"/>
    <property type="match status" value="1"/>
</dbReference>
<dbReference type="AlphaFoldDB" id="A0A9N9R527"/>
<gene>
    <name evidence="8" type="ORF">DIATSA_LOCUS7962</name>
</gene>
<dbReference type="InterPro" id="IPR011011">
    <property type="entry name" value="Znf_FYVE_PHD"/>
</dbReference>
<dbReference type="GO" id="GO:0008270">
    <property type="term" value="F:zinc ion binding"/>
    <property type="evidence" value="ECO:0007669"/>
    <property type="project" value="UniProtKB-KW"/>
</dbReference>
<dbReference type="Proteomes" id="UP001153714">
    <property type="component" value="Chromosome 21"/>
</dbReference>
<evidence type="ECO:0000256" key="6">
    <source>
        <dbReference type="SAM" id="MobiDB-lite"/>
    </source>
</evidence>
<dbReference type="InterPro" id="IPR019787">
    <property type="entry name" value="Znf_PHD-finger"/>
</dbReference>
<dbReference type="SMART" id="SM00249">
    <property type="entry name" value="PHD"/>
    <property type="match status" value="1"/>
</dbReference>
<dbReference type="Pfam" id="PF00628">
    <property type="entry name" value="PHD"/>
    <property type="match status" value="1"/>
</dbReference>
<proteinExistence type="predicted"/>
<dbReference type="InterPro" id="IPR013083">
    <property type="entry name" value="Znf_RING/FYVE/PHD"/>
</dbReference>
<dbReference type="SUPFAM" id="SSF57903">
    <property type="entry name" value="FYVE/PHD zinc finger"/>
    <property type="match status" value="1"/>
</dbReference>
<keyword evidence="9" id="KW-1185">Reference proteome</keyword>
<feature type="region of interest" description="Disordered" evidence="6">
    <location>
        <begin position="70"/>
        <end position="90"/>
    </location>
</feature>
<evidence type="ECO:0000256" key="3">
    <source>
        <dbReference type="ARBA" id="ARBA00022833"/>
    </source>
</evidence>
<protein>
    <recommendedName>
        <fullName evidence="7">PHD-type domain-containing protein</fullName>
    </recommendedName>
</protein>
<dbReference type="InterPro" id="IPR001965">
    <property type="entry name" value="Znf_PHD"/>
</dbReference>
<evidence type="ECO:0000313" key="8">
    <source>
        <dbReference type="EMBL" id="CAG9790293.1"/>
    </source>
</evidence>
<dbReference type="Gene3D" id="3.30.40.10">
    <property type="entry name" value="Zinc/RING finger domain, C3HC4 (zinc finger)"/>
    <property type="match status" value="1"/>
</dbReference>
<reference evidence="8" key="2">
    <citation type="submission" date="2022-10" db="EMBL/GenBank/DDBJ databases">
        <authorList>
            <consortium name="ENA_rothamsted_submissions"/>
            <consortium name="culmorum"/>
            <person name="King R."/>
        </authorList>
    </citation>
    <scope>NUCLEOTIDE SEQUENCE</scope>
</reference>
<accession>A0A9N9R527</accession>
<keyword evidence="1" id="KW-0479">Metal-binding</keyword>
<evidence type="ECO:0000256" key="1">
    <source>
        <dbReference type="ARBA" id="ARBA00022723"/>
    </source>
</evidence>
<evidence type="ECO:0000256" key="4">
    <source>
        <dbReference type="PROSITE-ProRule" id="PRU00146"/>
    </source>
</evidence>
<name>A0A9N9R527_9NEOP</name>
<dbReference type="OrthoDB" id="7490514at2759"/>
<dbReference type="SUPFAM" id="SSF161270">
    <property type="entry name" value="PspA lactotransferrin-binding region"/>
    <property type="match status" value="1"/>
</dbReference>
<sequence>MPNCGACGKFLSPAGAAACSVCPFKFHKVCLGLTEKAQMSKGWLCPNCANKSRRGGDNSQTPVKNICGDTDTEAAPSGPEAGRPISVSNVNEQPEVAEVSEFRREFAGYMAEIREFRKEMASLRDSLTTITSRLDLVEQRVDALEKIPKKVAELELTISQLKQELNDRDQEALLADLEIGHLPEEKGEGVVQAVTVLAARIGVKLEEHDVVFAERVGPPPAEVGGRARRVVVRLSRRHLRDELLRAARVRRSLAAPDGNRVYVNERLTRPNRQLFHRVREECRRLHWRYSWTKRGRIYTRQGDGKPIFQFRVVEDLARAFGPQEAVSN</sequence>
<keyword evidence="5" id="KW-0175">Coiled coil</keyword>
<feature type="domain" description="PHD-type" evidence="7">
    <location>
        <begin position="1"/>
        <end position="51"/>
    </location>
</feature>